<evidence type="ECO:0000313" key="2">
    <source>
        <dbReference type="Proteomes" id="UP000265643"/>
    </source>
</evidence>
<dbReference type="AlphaFoldDB" id="A0A391PF39"/>
<comment type="caution">
    <text evidence="1">The sequence shown here is derived from an EMBL/GenBank/DDBJ whole genome shotgun (WGS) entry which is preliminary data.</text>
</comment>
<proteinExistence type="predicted"/>
<keyword evidence="2" id="KW-1185">Reference proteome</keyword>
<sequence>MEYREFVDAIREEVTKKVGEEVNVTIEEMPKCNESYKAGLLIRRGEAPIAPVVYLDALYEYYKDGRTMEEIAGWINLMYQEIKDTDPESIEEAVAYKKVKKKILPKLINREKNETLLAQSPHILWEDLAIVFYVLMAEAKDGTITMGVQYPQMKMWGVSTEELYQQAMKNATAILPAELTPMRDVLKGMLRTEDVEAIPNIAYVLSNRLHSFGAACVTYPDVLEMIAGEVEDDFYLVPSSVHEMMILPEHGVIGKDRFRNSIREVNEKILPPEEFLSNHAYFYSREEKKVSQLSV</sequence>
<dbReference type="Proteomes" id="UP000265643">
    <property type="component" value="Unassembled WGS sequence"/>
</dbReference>
<accession>A0A391PF39</accession>
<dbReference type="InterPro" id="IPR043743">
    <property type="entry name" value="DUF5688"/>
</dbReference>
<name>A0A391PF39_9FIRM</name>
<organism evidence="1 2">
    <name type="scientific">Mediterraneibacter butyricigenes</name>
    <dbReference type="NCBI Taxonomy" id="2316025"/>
    <lineage>
        <taxon>Bacteria</taxon>
        <taxon>Bacillati</taxon>
        <taxon>Bacillota</taxon>
        <taxon>Clostridia</taxon>
        <taxon>Lachnospirales</taxon>
        <taxon>Lachnospiraceae</taxon>
        <taxon>Mediterraneibacter</taxon>
    </lineage>
</organism>
<dbReference type="RefSeq" id="WP_119298950.1">
    <property type="nucleotide sequence ID" value="NZ_BHGK01000001.1"/>
</dbReference>
<dbReference type="Pfam" id="PF18941">
    <property type="entry name" value="DUF5688"/>
    <property type="match status" value="1"/>
</dbReference>
<protein>
    <submittedName>
        <fullName evidence="1">Uncharacterized protein</fullName>
    </submittedName>
</protein>
<gene>
    <name evidence="1" type="ORF">KGMB01110_27490</name>
</gene>
<evidence type="ECO:0000313" key="1">
    <source>
        <dbReference type="EMBL" id="GCA68313.1"/>
    </source>
</evidence>
<reference evidence="2" key="1">
    <citation type="submission" date="2018-09" db="EMBL/GenBank/DDBJ databases">
        <title>Draft Genome Sequence of Mediterraneibacter sp. KCTC 15684.</title>
        <authorList>
            <person name="Kim J.S."/>
            <person name="Han K.I."/>
            <person name="Suh M.K."/>
            <person name="Lee K.C."/>
            <person name="Eom M.K."/>
            <person name="Lee J.H."/>
            <person name="Park S.H."/>
            <person name="Kang S.W."/>
            <person name="Park J.E."/>
            <person name="Oh B.S."/>
            <person name="Yu S.Y."/>
            <person name="Choi S.H."/>
            <person name="Lee D.H."/>
            <person name="Yoon H."/>
            <person name="Kim B."/>
            <person name="Yang S.J."/>
            <person name="Lee J.S."/>
        </authorList>
    </citation>
    <scope>NUCLEOTIDE SEQUENCE [LARGE SCALE GENOMIC DNA]</scope>
    <source>
        <strain evidence="2">KCTC 15684</strain>
    </source>
</reference>
<dbReference type="EMBL" id="BHGK01000001">
    <property type="protein sequence ID" value="GCA68313.1"/>
    <property type="molecule type" value="Genomic_DNA"/>
</dbReference>